<dbReference type="InterPro" id="IPR016024">
    <property type="entry name" value="ARM-type_fold"/>
</dbReference>
<gene>
    <name evidence="1" type="ORF">EZS28_045445</name>
</gene>
<feature type="non-terminal residue" evidence="1">
    <location>
        <position position="1"/>
    </location>
</feature>
<dbReference type="Proteomes" id="UP000324800">
    <property type="component" value="Unassembled WGS sequence"/>
</dbReference>
<evidence type="ECO:0000313" key="1">
    <source>
        <dbReference type="EMBL" id="KAA6359028.1"/>
    </source>
</evidence>
<organism evidence="1 2">
    <name type="scientific">Streblomastix strix</name>
    <dbReference type="NCBI Taxonomy" id="222440"/>
    <lineage>
        <taxon>Eukaryota</taxon>
        <taxon>Metamonada</taxon>
        <taxon>Preaxostyla</taxon>
        <taxon>Oxymonadida</taxon>
        <taxon>Streblomastigidae</taxon>
        <taxon>Streblomastix</taxon>
    </lineage>
</organism>
<name>A0A5J4TL52_9EUKA</name>
<sequence length="212" mass="23693">DPGHTLQKNSLTLMRAEAPLQEQRIKMKICKAGVFEDLAQILEGKWEGYTAEVVCAIVDGLLKDNKDGLEYGLTSKMINGLKKVLSVDQSKIKKFHLAALARYTVYGSDEQRDELYKMNVLPVLAAQFTHPDKLVVADAVIAVNNLVLGGARLTDSELPHPYLETMDQRNLDGVTQLYKIFRSSTDDTTKRNAAICIGRLYKALPLPRNFSR</sequence>
<dbReference type="SUPFAM" id="SSF48371">
    <property type="entry name" value="ARM repeat"/>
    <property type="match status" value="1"/>
</dbReference>
<reference evidence="1 2" key="1">
    <citation type="submission" date="2019-03" db="EMBL/GenBank/DDBJ databases">
        <title>Single cell metagenomics reveals metabolic interactions within the superorganism composed of flagellate Streblomastix strix and complex community of Bacteroidetes bacteria on its surface.</title>
        <authorList>
            <person name="Treitli S.C."/>
            <person name="Kolisko M."/>
            <person name="Husnik F."/>
            <person name="Keeling P."/>
            <person name="Hampl V."/>
        </authorList>
    </citation>
    <scope>NUCLEOTIDE SEQUENCE [LARGE SCALE GENOMIC DNA]</scope>
    <source>
        <strain evidence="1">ST1C</strain>
    </source>
</reference>
<dbReference type="EMBL" id="SNRW01029013">
    <property type="protein sequence ID" value="KAA6359028.1"/>
    <property type="molecule type" value="Genomic_DNA"/>
</dbReference>
<comment type="caution">
    <text evidence="1">The sequence shown here is derived from an EMBL/GenBank/DDBJ whole genome shotgun (WGS) entry which is preliminary data.</text>
</comment>
<dbReference type="AlphaFoldDB" id="A0A5J4TL52"/>
<dbReference type="InterPro" id="IPR011989">
    <property type="entry name" value="ARM-like"/>
</dbReference>
<accession>A0A5J4TL52</accession>
<dbReference type="Gene3D" id="1.25.10.10">
    <property type="entry name" value="Leucine-rich Repeat Variant"/>
    <property type="match status" value="1"/>
</dbReference>
<evidence type="ECO:0000313" key="2">
    <source>
        <dbReference type="Proteomes" id="UP000324800"/>
    </source>
</evidence>
<proteinExistence type="predicted"/>
<protein>
    <submittedName>
        <fullName evidence="1">Uncharacterized protein</fullName>
    </submittedName>
</protein>